<name>A0ACC2NKX7_9HYME</name>
<keyword evidence="2" id="KW-1185">Reference proteome</keyword>
<proteinExistence type="predicted"/>
<evidence type="ECO:0000313" key="1">
    <source>
        <dbReference type="EMBL" id="KAJ8670872.1"/>
    </source>
</evidence>
<evidence type="ECO:0000313" key="2">
    <source>
        <dbReference type="Proteomes" id="UP001239111"/>
    </source>
</evidence>
<organism evidence="1 2">
    <name type="scientific">Eretmocerus hayati</name>
    <dbReference type="NCBI Taxonomy" id="131215"/>
    <lineage>
        <taxon>Eukaryota</taxon>
        <taxon>Metazoa</taxon>
        <taxon>Ecdysozoa</taxon>
        <taxon>Arthropoda</taxon>
        <taxon>Hexapoda</taxon>
        <taxon>Insecta</taxon>
        <taxon>Pterygota</taxon>
        <taxon>Neoptera</taxon>
        <taxon>Endopterygota</taxon>
        <taxon>Hymenoptera</taxon>
        <taxon>Apocrita</taxon>
        <taxon>Proctotrupomorpha</taxon>
        <taxon>Chalcidoidea</taxon>
        <taxon>Aphelinidae</taxon>
        <taxon>Aphelininae</taxon>
        <taxon>Eretmocerus</taxon>
    </lineage>
</organism>
<dbReference type="Proteomes" id="UP001239111">
    <property type="component" value="Chromosome 3"/>
</dbReference>
<reference evidence="1" key="1">
    <citation type="submission" date="2023-04" db="EMBL/GenBank/DDBJ databases">
        <title>A chromosome-level genome assembly of the parasitoid wasp Eretmocerus hayati.</title>
        <authorList>
            <person name="Zhong Y."/>
            <person name="Liu S."/>
            <person name="Liu Y."/>
        </authorList>
    </citation>
    <scope>NUCLEOTIDE SEQUENCE</scope>
    <source>
        <strain evidence="1">ZJU_SS_LIU_2023</strain>
    </source>
</reference>
<comment type="caution">
    <text evidence="1">The sequence shown here is derived from an EMBL/GenBank/DDBJ whole genome shotgun (WGS) entry which is preliminary data.</text>
</comment>
<sequence length="199" mass="22981">MHKIDIHIIVSSTNSPLHRLSKLLSISISRSCPKTEHHMKESWNSNHDLQNIIIPPHHEKISFDVVQLFPSMRLRLIVIGIGKRWHLIENHTLLSKDEFLEAVNLIFKNTHSQFDGEFYKQEDGAPRGLPLSPIVANLVMEDCIENCLRVLENTSNFEPIILRIFADDGLAVIPRDQVRNFIRTFNENNENLDFTIEKG</sequence>
<dbReference type="EMBL" id="CM056743">
    <property type="protein sequence ID" value="KAJ8670872.1"/>
    <property type="molecule type" value="Genomic_DNA"/>
</dbReference>
<accession>A0ACC2NKX7</accession>
<gene>
    <name evidence="1" type="ORF">QAD02_002131</name>
</gene>
<protein>
    <submittedName>
        <fullName evidence="1">Uncharacterized protein</fullName>
    </submittedName>
</protein>